<evidence type="ECO:0000259" key="4">
    <source>
        <dbReference type="Pfam" id="PF02872"/>
    </source>
</evidence>
<dbReference type="RefSeq" id="WP_354198401.1">
    <property type="nucleotide sequence ID" value="NZ_JBEPLW010000022.1"/>
</dbReference>
<proteinExistence type="inferred from homology"/>
<comment type="caution">
    <text evidence="5">The sequence shown here is derived from an EMBL/GenBank/DDBJ whole genome shotgun (WGS) entry which is preliminary data.</text>
</comment>
<evidence type="ECO:0000256" key="2">
    <source>
        <dbReference type="RuleBase" id="RU362119"/>
    </source>
</evidence>
<dbReference type="InterPro" id="IPR036907">
    <property type="entry name" value="5'-Nucleotdase_C_sf"/>
</dbReference>
<name>A0ABV2GDP6_9BACL</name>
<dbReference type="Pfam" id="PF02872">
    <property type="entry name" value="5_nucleotid_C"/>
    <property type="match status" value="1"/>
</dbReference>
<dbReference type="Gene3D" id="3.60.21.10">
    <property type="match status" value="1"/>
</dbReference>
<dbReference type="SUPFAM" id="SSF56300">
    <property type="entry name" value="Metallo-dependent phosphatases"/>
    <property type="match status" value="1"/>
</dbReference>
<dbReference type="Pfam" id="PF00149">
    <property type="entry name" value="Metallophos"/>
    <property type="match status" value="1"/>
</dbReference>
<dbReference type="EMBL" id="JBEPLW010000022">
    <property type="protein sequence ID" value="MET3576396.1"/>
    <property type="molecule type" value="Genomic_DNA"/>
</dbReference>
<evidence type="ECO:0000313" key="5">
    <source>
        <dbReference type="EMBL" id="MET3576396.1"/>
    </source>
</evidence>
<dbReference type="PANTHER" id="PTHR11575">
    <property type="entry name" value="5'-NUCLEOTIDASE-RELATED"/>
    <property type="match status" value="1"/>
</dbReference>
<dbReference type="Proteomes" id="UP001549099">
    <property type="component" value="Unassembled WGS sequence"/>
</dbReference>
<evidence type="ECO:0000256" key="1">
    <source>
        <dbReference type="ARBA" id="ARBA00022729"/>
    </source>
</evidence>
<sequence>MKITLLQQNDSHGVLWEHDEMFWETGRPVLKKTGGLARILQYVKDVKAENDRVLFFDGGDTFHGTLPVVESKGQAALDVIQKMPIDAIVPGNWDYAYGKERLSEMAAQLPGAMLACNCTVRNTGEPYFKEYLIRELDGMKVGIIGLTYPHEDKTMPSSFSEGLAFTTGVEEVRRLVGELSGNTDLIIVLSHMGLPLDAKLAGLVDGIDVILSGHSHDRVQVPDVINGTYIVQAGFSASFVGRLDLRVEEGEIRDARYELVHNDDSFGEDPEIRSLVEKVLGAYEKERCEVVGETSVVLHRMALEETPMDKLITDSYLASLGVDAAFSNGWRYGPPIAPGPLTLFDLHTIIPPNPELFKVCMTGRELTDALEKNLQFVFASDPFNQQGGYILRSSGISMTYKPYNPDGGRIQTLQVGGKDIDPDKTYTVAGGDGQTFGSLSERKQMTGIHAVDAIREFLRTNSPFPGITEKQIISA</sequence>
<reference evidence="5 6" key="1">
    <citation type="submission" date="2024-06" db="EMBL/GenBank/DDBJ databases">
        <title>Genomic Encyclopedia of Type Strains, Phase IV (KMG-IV): sequencing the most valuable type-strain genomes for metagenomic binning, comparative biology and taxonomic classification.</title>
        <authorList>
            <person name="Goeker M."/>
        </authorList>
    </citation>
    <scope>NUCLEOTIDE SEQUENCE [LARGE SCALE GENOMIC DNA]</scope>
    <source>
        <strain evidence="5 6">DSM 26128</strain>
    </source>
</reference>
<comment type="similarity">
    <text evidence="2">Belongs to the 5'-nucleotidase family.</text>
</comment>
<dbReference type="InterPro" id="IPR008334">
    <property type="entry name" value="5'-Nucleotdase_C"/>
</dbReference>
<protein>
    <submittedName>
        <fullName evidence="5">2',3'-cyclic-nucleotide 2'-phosphodiesterase (5'-nucleotidase family)</fullName>
    </submittedName>
</protein>
<dbReference type="PANTHER" id="PTHR11575:SF42">
    <property type="entry name" value="SULFUR OXIDATION PROTEIN SOXB"/>
    <property type="match status" value="1"/>
</dbReference>
<feature type="domain" description="Calcineurin-like phosphoesterase" evidence="3">
    <location>
        <begin position="5"/>
        <end position="217"/>
    </location>
</feature>
<evidence type="ECO:0000313" key="6">
    <source>
        <dbReference type="Proteomes" id="UP001549099"/>
    </source>
</evidence>
<dbReference type="InterPro" id="IPR029052">
    <property type="entry name" value="Metallo-depent_PP-like"/>
</dbReference>
<dbReference type="InterPro" id="IPR004843">
    <property type="entry name" value="Calcineurin-like_PHP"/>
</dbReference>
<keyword evidence="1" id="KW-0732">Signal</keyword>
<dbReference type="PRINTS" id="PR01607">
    <property type="entry name" value="APYRASEFAMLY"/>
</dbReference>
<organism evidence="5 6">
    <name type="scientific">Bhargavaea ullalensis</name>
    <dbReference type="NCBI Taxonomy" id="1265685"/>
    <lineage>
        <taxon>Bacteria</taxon>
        <taxon>Bacillati</taxon>
        <taxon>Bacillota</taxon>
        <taxon>Bacilli</taxon>
        <taxon>Bacillales</taxon>
        <taxon>Caryophanaceae</taxon>
        <taxon>Bhargavaea</taxon>
    </lineage>
</organism>
<dbReference type="InterPro" id="IPR006179">
    <property type="entry name" value="5_nucleotidase/apyrase"/>
</dbReference>
<dbReference type="Gene3D" id="3.90.780.10">
    <property type="entry name" value="5'-Nucleotidase, C-terminal domain"/>
    <property type="match status" value="1"/>
</dbReference>
<keyword evidence="2" id="KW-0378">Hydrolase</keyword>
<gene>
    <name evidence="5" type="ORF">ABID49_002314</name>
</gene>
<evidence type="ECO:0000259" key="3">
    <source>
        <dbReference type="Pfam" id="PF00149"/>
    </source>
</evidence>
<keyword evidence="2" id="KW-0547">Nucleotide-binding</keyword>
<keyword evidence="6" id="KW-1185">Reference proteome</keyword>
<accession>A0ABV2GDP6</accession>
<dbReference type="SUPFAM" id="SSF55816">
    <property type="entry name" value="5'-nucleotidase (syn. UDP-sugar hydrolase), C-terminal domain"/>
    <property type="match status" value="1"/>
</dbReference>
<feature type="domain" description="5'-Nucleotidase C-terminal" evidence="4">
    <location>
        <begin position="291"/>
        <end position="430"/>
    </location>
</feature>